<dbReference type="AlphaFoldDB" id="A0A9W4TGN5"/>
<organism evidence="1 2">
    <name type="scientific">Flavobacterium collinsii</name>
    <dbReference type="NCBI Taxonomy" id="1114861"/>
    <lineage>
        <taxon>Bacteria</taxon>
        <taxon>Pseudomonadati</taxon>
        <taxon>Bacteroidota</taxon>
        <taxon>Flavobacteriia</taxon>
        <taxon>Flavobacteriales</taxon>
        <taxon>Flavobacteriaceae</taxon>
        <taxon>Flavobacterium</taxon>
    </lineage>
</organism>
<proteinExistence type="predicted"/>
<dbReference type="NCBIfam" id="NF047389">
    <property type="entry name" value="ATPase_Sll1717"/>
    <property type="match status" value="1"/>
</dbReference>
<protein>
    <submittedName>
        <fullName evidence="1">Uncharacterized protein</fullName>
    </submittedName>
</protein>
<dbReference type="InterPro" id="IPR059206">
    <property type="entry name" value="Sll1717-like"/>
</dbReference>
<gene>
    <name evidence="1" type="ORF">TRV642_0655</name>
</gene>
<dbReference type="Proteomes" id="UP001152749">
    <property type="component" value="Chromosome"/>
</dbReference>
<reference evidence="1" key="1">
    <citation type="submission" date="2022-09" db="EMBL/GenBank/DDBJ databases">
        <authorList>
            <person name="Duchaud E."/>
        </authorList>
    </citation>
    <scope>NUCLEOTIDE SEQUENCE</scope>
    <source>
        <strain evidence="1">TRV642</strain>
    </source>
</reference>
<accession>A0A9W4TGN5</accession>
<name>A0A9W4TGN5_9FLAO</name>
<dbReference type="EMBL" id="OX336425">
    <property type="protein sequence ID" value="CAI2765697.1"/>
    <property type="molecule type" value="Genomic_DNA"/>
</dbReference>
<evidence type="ECO:0000313" key="1">
    <source>
        <dbReference type="EMBL" id="CAI2765697.1"/>
    </source>
</evidence>
<dbReference type="KEGG" id="fcs:TRV642_0655"/>
<sequence>MTFNEYLANLGFGINPFQYSNADKEIDIIGNYFIKPDYFEDIWGNPYNPVSNIVYAPRGGGKTAQRIMVEKRAKESDDILTITYTNHDLSAFSSINEITLSYHLTYLNRLLLLSFFNRINDESFDFNSIFSFSERQYIYKLARIYLFETPASFPNQAISCLKTFEDHIVDIWKGFKEPIVNVVKQITKSKGLEIDLSNVEIDKKLEFSHKNNFFNINSLLNKAGYNSIMVLVDKVDEQNLTGNNPLSSFTLICDLIKDLELLETPNISFKFFLWDALRPFTMEHARPDRVFSYDLVWTWSQIQTMLSKRVSAYSDGRVTNFTSLFKNRKSLGRVILFSELSPRDCVRICNRILSEQFKFNPSSIQFEEHIVDASIESFCKEKAQELITNSSNLNYLIKMNKVSFTIEELVTSKLASNSPAVRNIILPWTSGGYLKKIGLVNRKNAKAVNEYALQEIRLAFIACPKLNLDDFIANKVRRCNHQSCGTIFYRNFDVKTYPCPVCNTLNE</sequence>
<dbReference type="RefSeq" id="WP_263362098.1">
    <property type="nucleotide sequence ID" value="NZ_OX336425.1"/>
</dbReference>
<evidence type="ECO:0000313" key="2">
    <source>
        <dbReference type="Proteomes" id="UP001152749"/>
    </source>
</evidence>